<dbReference type="EMBL" id="JASBNA010000020">
    <property type="protein sequence ID" value="KAK7685552.1"/>
    <property type="molecule type" value="Genomic_DNA"/>
</dbReference>
<dbReference type="PROSITE" id="PS50011">
    <property type="entry name" value="PROTEIN_KINASE_DOM"/>
    <property type="match status" value="1"/>
</dbReference>
<dbReference type="SUPFAM" id="SSF56112">
    <property type="entry name" value="Protein kinase-like (PK-like)"/>
    <property type="match status" value="1"/>
</dbReference>
<evidence type="ECO:0000259" key="1">
    <source>
        <dbReference type="PROSITE" id="PS50011"/>
    </source>
</evidence>
<evidence type="ECO:0000313" key="2">
    <source>
        <dbReference type="EMBL" id="KAK7685552.1"/>
    </source>
</evidence>
<comment type="caution">
    <text evidence="2">The sequence shown here is derived from an EMBL/GenBank/DDBJ whole genome shotgun (WGS) entry which is preliminary data.</text>
</comment>
<name>A0AAW0FZL0_9APHY</name>
<keyword evidence="3" id="KW-1185">Reference proteome</keyword>
<dbReference type="Proteomes" id="UP001385951">
    <property type="component" value="Unassembled WGS sequence"/>
</dbReference>
<dbReference type="GO" id="GO:0005524">
    <property type="term" value="F:ATP binding"/>
    <property type="evidence" value="ECO:0007669"/>
    <property type="project" value="InterPro"/>
</dbReference>
<organism evidence="2 3">
    <name type="scientific">Cerrena zonata</name>
    <dbReference type="NCBI Taxonomy" id="2478898"/>
    <lineage>
        <taxon>Eukaryota</taxon>
        <taxon>Fungi</taxon>
        <taxon>Dikarya</taxon>
        <taxon>Basidiomycota</taxon>
        <taxon>Agaricomycotina</taxon>
        <taxon>Agaricomycetes</taxon>
        <taxon>Polyporales</taxon>
        <taxon>Cerrenaceae</taxon>
        <taxon>Cerrena</taxon>
    </lineage>
</organism>
<gene>
    <name evidence="2" type="ORF">QCA50_011419</name>
</gene>
<protein>
    <recommendedName>
        <fullName evidence="1">Protein kinase domain-containing protein</fullName>
    </recommendedName>
</protein>
<dbReference type="Pfam" id="PF07714">
    <property type="entry name" value="PK_Tyr_Ser-Thr"/>
    <property type="match status" value="1"/>
</dbReference>
<dbReference type="InterPro" id="IPR000719">
    <property type="entry name" value="Prot_kinase_dom"/>
</dbReference>
<reference evidence="2 3" key="1">
    <citation type="submission" date="2022-09" db="EMBL/GenBank/DDBJ databases">
        <authorList>
            <person name="Palmer J.M."/>
        </authorList>
    </citation>
    <scope>NUCLEOTIDE SEQUENCE [LARGE SCALE GENOMIC DNA]</scope>
    <source>
        <strain evidence="2 3">DSM 7382</strain>
    </source>
</reference>
<accession>A0AAW0FZL0</accession>
<feature type="domain" description="Protein kinase" evidence="1">
    <location>
        <begin position="120"/>
        <end position="338"/>
    </location>
</feature>
<sequence>MLRKISTRAKTLASATARLSGSSFFLHRKHAQLVQTIVNAAAGDITSISEIEHLEGDDAQRALDAIREILNRPLEPSATKNNFEFSILDNERLCNIMIQLSQNSKKVPSSLFFKIDVPGPFDEVPLRDGTCSCVYLSEYQEKRVALKQLRLHGIWELTDDGKRDFYVACLRWECLSHPNVVPLYGLAEGSSLPTLVLPWFERGNIRNYLQRNDVESNVGQRFTWISEVASGLAYLHKNGIFHGGLRGERVLVSDEGVAQLTDVTTFSFQEQRAGWRTPEKDPGFRWVAPEIFEGSEVKASSDVFSFALLCIEIFTAQVPFPDLTHTIVVLRILRGWTA</sequence>
<dbReference type="PANTHER" id="PTHR44329:SF214">
    <property type="entry name" value="PROTEIN KINASE DOMAIN-CONTAINING PROTEIN"/>
    <property type="match status" value="1"/>
</dbReference>
<dbReference type="AlphaFoldDB" id="A0AAW0FZL0"/>
<dbReference type="InterPro" id="IPR051681">
    <property type="entry name" value="Ser/Thr_Kinases-Pseudokinases"/>
</dbReference>
<evidence type="ECO:0000313" key="3">
    <source>
        <dbReference type="Proteomes" id="UP001385951"/>
    </source>
</evidence>
<proteinExistence type="predicted"/>
<dbReference type="Gene3D" id="1.10.510.10">
    <property type="entry name" value="Transferase(Phosphotransferase) domain 1"/>
    <property type="match status" value="1"/>
</dbReference>
<dbReference type="InterPro" id="IPR011009">
    <property type="entry name" value="Kinase-like_dom_sf"/>
</dbReference>
<dbReference type="InterPro" id="IPR001245">
    <property type="entry name" value="Ser-Thr/Tyr_kinase_cat_dom"/>
</dbReference>
<dbReference type="PANTHER" id="PTHR44329">
    <property type="entry name" value="SERINE/THREONINE-PROTEIN KINASE TNNI3K-RELATED"/>
    <property type="match status" value="1"/>
</dbReference>
<dbReference type="GO" id="GO:0004674">
    <property type="term" value="F:protein serine/threonine kinase activity"/>
    <property type="evidence" value="ECO:0007669"/>
    <property type="project" value="TreeGrafter"/>
</dbReference>